<keyword evidence="1" id="KW-0472">Membrane</keyword>
<feature type="transmembrane region" description="Helical" evidence="1">
    <location>
        <begin position="116"/>
        <end position="135"/>
    </location>
</feature>
<gene>
    <name evidence="2" type="ORF">CX676_10675</name>
</gene>
<dbReference type="RefSeq" id="WP_101752596.1">
    <property type="nucleotide sequence ID" value="NZ_CP025430.1"/>
</dbReference>
<dbReference type="InterPro" id="IPR005325">
    <property type="entry name" value="DUF308_memb"/>
</dbReference>
<name>A0A2H5EZ43_9RHOB</name>
<dbReference type="KEGG" id="pzh:CX676_10675"/>
<dbReference type="InterPro" id="IPR052712">
    <property type="entry name" value="Acid_resist_chaperone_HdeD"/>
</dbReference>
<keyword evidence="1" id="KW-1133">Transmembrane helix</keyword>
<dbReference type="EMBL" id="CP025430">
    <property type="protein sequence ID" value="AUH64567.1"/>
    <property type="molecule type" value="Genomic_DNA"/>
</dbReference>
<evidence type="ECO:0008006" key="4">
    <source>
        <dbReference type="Google" id="ProtNLM"/>
    </source>
</evidence>
<feature type="transmembrane region" description="Helical" evidence="1">
    <location>
        <begin position="35"/>
        <end position="52"/>
    </location>
</feature>
<evidence type="ECO:0000256" key="1">
    <source>
        <dbReference type="SAM" id="Phobius"/>
    </source>
</evidence>
<feature type="transmembrane region" description="Helical" evidence="1">
    <location>
        <begin position="59"/>
        <end position="79"/>
    </location>
</feature>
<dbReference type="PANTHER" id="PTHR34989:SF1">
    <property type="entry name" value="PROTEIN HDED"/>
    <property type="match status" value="1"/>
</dbReference>
<dbReference type="Pfam" id="PF03729">
    <property type="entry name" value="DUF308"/>
    <property type="match status" value="1"/>
</dbReference>
<feature type="transmembrane region" description="Helical" evidence="1">
    <location>
        <begin position="85"/>
        <end position="104"/>
    </location>
</feature>
<sequence length="170" mass="17615">MGSRVLWIVVGAISVLAGIFALANPLAATLAAETLAGWGFLIVGILQVVFAFRDIGWGARIWAILIGLAFVLTGISLLGNPLAGIISLTVLVAVMFLVAGLGKVIISFSLPRGPGFWLMLLSGALSVVLAVMIFSNFPQSAAVILGVLLAIELISNGVAMITLGSMRREA</sequence>
<dbReference type="PANTHER" id="PTHR34989">
    <property type="entry name" value="PROTEIN HDED"/>
    <property type="match status" value="1"/>
</dbReference>
<feature type="transmembrane region" description="Helical" evidence="1">
    <location>
        <begin position="141"/>
        <end position="163"/>
    </location>
</feature>
<dbReference type="GO" id="GO:0005886">
    <property type="term" value="C:plasma membrane"/>
    <property type="evidence" value="ECO:0007669"/>
    <property type="project" value="TreeGrafter"/>
</dbReference>
<proteinExistence type="predicted"/>
<dbReference type="Proteomes" id="UP000234530">
    <property type="component" value="Chromosome"/>
</dbReference>
<dbReference type="AlphaFoldDB" id="A0A2H5EZ43"/>
<dbReference type="OrthoDB" id="5678253at2"/>
<keyword evidence="3" id="KW-1185">Reference proteome</keyword>
<accession>A0A2H5EZ43</accession>
<feature type="transmembrane region" description="Helical" evidence="1">
    <location>
        <begin position="5"/>
        <end position="23"/>
    </location>
</feature>
<keyword evidence="1" id="KW-0812">Transmembrane</keyword>
<evidence type="ECO:0000313" key="3">
    <source>
        <dbReference type="Proteomes" id="UP000234530"/>
    </source>
</evidence>
<reference evidence="2 3" key="1">
    <citation type="journal article" date="2013" name="Antonie Van Leeuwenhoek">
        <title>Paracoccus zhejiangensis sp. nov., isolated from activated sludge in wastewater-treatment system.</title>
        <authorList>
            <person name="Wu Z.G."/>
            <person name="Zhang D.F."/>
            <person name="Liu Y.L."/>
            <person name="Wang F."/>
            <person name="Jiang X."/>
            <person name="Li C."/>
            <person name="Li S.P."/>
            <person name="Hong Q."/>
            <person name="Li W.J."/>
        </authorList>
    </citation>
    <scope>NUCLEOTIDE SEQUENCE [LARGE SCALE GENOMIC DNA]</scope>
    <source>
        <strain evidence="2 3">J6</strain>
    </source>
</reference>
<organism evidence="2 3">
    <name type="scientific">Paracoccus zhejiangensis</name>
    <dbReference type="NCBI Taxonomy" id="1077935"/>
    <lineage>
        <taxon>Bacteria</taxon>
        <taxon>Pseudomonadati</taxon>
        <taxon>Pseudomonadota</taxon>
        <taxon>Alphaproteobacteria</taxon>
        <taxon>Rhodobacterales</taxon>
        <taxon>Paracoccaceae</taxon>
        <taxon>Paracoccus</taxon>
    </lineage>
</organism>
<protein>
    <recommendedName>
        <fullName evidence="4">HdeD family acid-resistance protein</fullName>
    </recommendedName>
</protein>
<evidence type="ECO:0000313" key="2">
    <source>
        <dbReference type="EMBL" id="AUH64567.1"/>
    </source>
</evidence>